<dbReference type="PANTHER" id="PTHR43214">
    <property type="entry name" value="TWO-COMPONENT RESPONSE REGULATOR"/>
    <property type="match status" value="1"/>
</dbReference>
<dbReference type="CDD" id="cd06170">
    <property type="entry name" value="LuxR_C_like"/>
    <property type="match status" value="1"/>
</dbReference>
<dbReference type="InterPro" id="IPR039420">
    <property type="entry name" value="WalR-like"/>
</dbReference>
<dbReference type="SUPFAM" id="SSF52172">
    <property type="entry name" value="CheY-like"/>
    <property type="match status" value="1"/>
</dbReference>
<proteinExistence type="predicted"/>
<keyword evidence="1 5" id="KW-0238">DNA-binding</keyword>
<evidence type="ECO:0000256" key="2">
    <source>
        <dbReference type="PROSITE-ProRule" id="PRU00169"/>
    </source>
</evidence>
<gene>
    <name evidence="5" type="ORF">FHS29_006224</name>
</gene>
<comment type="caution">
    <text evidence="2">Lacks conserved residue(s) required for the propagation of feature annotation.</text>
</comment>
<dbReference type="InterPro" id="IPR001789">
    <property type="entry name" value="Sig_transdc_resp-reg_receiver"/>
</dbReference>
<evidence type="ECO:0000259" key="3">
    <source>
        <dbReference type="PROSITE" id="PS50043"/>
    </source>
</evidence>
<dbReference type="PROSITE" id="PS50043">
    <property type="entry name" value="HTH_LUXR_2"/>
    <property type="match status" value="1"/>
</dbReference>
<accession>A0A841CRV3</accession>
<dbReference type="PRINTS" id="PR00038">
    <property type="entry name" value="HTHLUXR"/>
</dbReference>
<dbReference type="InterPro" id="IPR011006">
    <property type="entry name" value="CheY-like_superfamily"/>
</dbReference>
<dbReference type="GO" id="GO:0003677">
    <property type="term" value="F:DNA binding"/>
    <property type="evidence" value="ECO:0007669"/>
    <property type="project" value="UniProtKB-KW"/>
</dbReference>
<dbReference type="PROSITE" id="PS50110">
    <property type="entry name" value="RESPONSE_REGULATORY"/>
    <property type="match status" value="1"/>
</dbReference>
<dbReference type="InterPro" id="IPR016032">
    <property type="entry name" value="Sig_transdc_resp-reg_C-effctor"/>
</dbReference>
<dbReference type="PROSITE" id="PS00012">
    <property type="entry name" value="PHOSPHOPANTETHEINE"/>
    <property type="match status" value="1"/>
</dbReference>
<dbReference type="Gene3D" id="3.40.50.2300">
    <property type="match status" value="1"/>
</dbReference>
<dbReference type="Proteomes" id="UP000547510">
    <property type="component" value="Unassembled WGS sequence"/>
</dbReference>
<dbReference type="GO" id="GO:0000160">
    <property type="term" value="P:phosphorelay signal transduction system"/>
    <property type="evidence" value="ECO:0007669"/>
    <property type="project" value="InterPro"/>
</dbReference>
<comment type="caution">
    <text evidence="5">The sequence shown here is derived from an EMBL/GenBank/DDBJ whole genome shotgun (WGS) entry which is preliminary data.</text>
</comment>
<dbReference type="InterPro" id="IPR006162">
    <property type="entry name" value="Ppantetheine_attach_site"/>
</dbReference>
<dbReference type="SUPFAM" id="SSF46894">
    <property type="entry name" value="C-terminal effector domain of the bipartite response regulators"/>
    <property type="match status" value="1"/>
</dbReference>
<feature type="domain" description="Response regulatory" evidence="4">
    <location>
        <begin position="12"/>
        <end position="123"/>
    </location>
</feature>
<keyword evidence="6" id="KW-1185">Reference proteome</keyword>
<dbReference type="GO" id="GO:0006355">
    <property type="term" value="P:regulation of DNA-templated transcription"/>
    <property type="evidence" value="ECO:0007669"/>
    <property type="project" value="InterPro"/>
</dbReference>
<dbReference type="Pfam" id="PF00196">
    <property type="entry name" value="GerE"/>
    <property type="match status" value="1"/>
</dbReference>
<dbReference type="RefSeq" id="WP_184696626.1">
    <property type="nucleotide sequence ID" value="NZ_JACHJN010000011.1"/>
</dbReference>
<dbReference type="PANTHER" id="PTHR43214:SF43">
    <property type="entry name" value="TWO-COMPONENT RESPONSE REGULATOR"/>
    <property type="match status" value="1"/>
</dbReference>
<dbReference type="SMART" id="SM00421">
    <property type="entry name" value="HTH_LUXR"/>
    <property type="match status" value="1"/>
</dbReference>
<dbReference type="SMART" id="SM00448">
    <property type="entry name" value="REC"/>
    <property type="match status" value="1"/>
</dbReference>
<dbReference type="EMBL" id="JACHJN010000011">
    <property type="protein sequence ID" value="MBB5959603.1"/>
    <property type="molecule type" value="Genomic_DNA"/>
</dbReference>
<name>A0A841CRV3_9PSEU</name>
<feature type="domain" description="HTH luxR-type" evidence="3">
    <location>
        <begin position="141"/>
        <end position="206"/>
    </location>
</feature>
<evidence type="ECO:0000259" key="4">
    <source>
        <dbReference type="PROSITE" id="PS50110"/>
    </source>
</evidence>
<evidence type="ECO:0000256" key="1">
    <source>
        <dbReference type="ARBA" id="ARBA00023125"/>
    </source>
</evidence>
<sequence>MDCASVAGRDLLVAVIDDRPLVRQGLLRVLQRAPGIGVARCLPDVPEADDAMRYDVLMIGIHSLDSVQMLQRIHHVVGRCPLLLVSDSLVLSAVMVLLNAGADGYLTIDADEHALCEAVHRVASGKPYLAAAIVELIGGAHAEPTPHLAPREADVLRHIAAGHTHAQTAGRMGVSVATVETYLQRIRKKFAIDTPTHLVRLAHRAYVRHLLEQHGA</sequence>
<dbReference type="AlphaFoldDB" id="A0A841CRV3"/>
<protein>
    <submittedName>
        <fullName evidence="5">DNA-binding NarL/FixJ family response regulator</fullName>
    </submittedName>
</protein>
<evidence type="ECO:0000313" key="6">
    <source>
        <dbReference type="Proteomes" id="UP000547510"/>
    </source>
</evidence>
<dbReference type="InterPro" id="IPR000792">
    <property type="entry name" value="Tscrpt_reg_LuxR_C"/>
</dbReference>
<reference evidence="5 6" key="1">
    <citation type="submission" date="2020-08" db="EMBL/GenBank/DDBJ databases">
        <title>Genomic Encyclopedia of Type Strains, Phase III (KMG-III): the genomes of soil and plant-associated and newly described type strains.</title>
        <authorList>
            <person name="Whitman W."/>
        </authorList>
    </citation>
    <scope>NUCLEOTIDE SEQUENCE [LARGE SCALE GENOMIC DNA]</scope>
    <source>
        <strain evidence="5 6">CECT 8640</strain>
    </source>
</reference>
<organism evidence="5 6">
    <name type="scientific">Saccharothrix tamanrassetensis</name>
    <dbReference type="NCBI Taxonomy" id="1051531"/>
    <lineage>
        <taxon>Bacteria</taxon>
        <taxon>Bacillati</taxon>
        <taxon>Actinomycetota</taxon>
        <taxon>Actinomycetes</taxon>
        <taxon>Pseudonocardiales</taxon>
        <taxon>Pseudonocardiaceae</taxon>
        <taxon>Saccharothrix</taxon>
    </lineage>
</organism>
<evidence type="ECO:0000313" key="5">
    <source>
        <dbReference type="EMBL" id="MBB5959603.1"/>
    </source>
</evidence>